<dbReference type="Pfam" id="PF00289">
    <property type="entry name" value="Biotin_carb_N"/>
    <property type="match status" value="1"/>
</dbReference>
<dbReference type="InterPro" id="IPR005482">
    <property type="entry name" value="Biotin_COase_C"/>
</dbReference>
<evidence type="ECO:0008006" key="14">
    <source>
        <dbReference type="Google" id="ProtNLM"/>
    </source>
</evidence>
<dbReference type="GO" id="GO:0046872">
    <property type="term" value="F:metal ion binding"/>
    <property type="evidence" value="ECO:0007669"/>
    <property type="project" value="InterPro"/>
</dbReference>
<evidence type="ECO:0000259" key="10">
    <source>
        <dbReference type="PROSITE" id="PS50975"/>
    </source>
</evidence>
<evidence type="ECO:0000256" key="4">
    <source>
        <dbReference type="ARBA" id="ARBA00022801"/>
    </source>
</evidence>
<keyword evidence="2" id="KW-0436">Ligase</keyword>
<dbReference type="Proteomes" id="UP000777482">
    <property type="component" value="Unassembled WGS sequence"/>
</dbReference>
<dbReference type="InterPro" id="IPR005481">
    <property type="entry name" value="BC-like_N"/>
</dbReference>
<keyword evidence="13" id="KW-1185">Reference proteome</keyword>
<dbReference type="SUPFAM" id="SSF75620">
    <property type="entry name" value="Release factor"/>
    <property type="match status" value="1"/>
</dbReference>
<proteinExistence type="inferred from homology"/>
<keyword evidence="3 8" id="KW-0547">Nucleotide-binding</keyword>
<evidence type="ECO:0000256" key="5">
    <source>
        <dbReference type="ARBA" id="ARBA00022840"/>
    </source>
</evidence>
<dbReference type="InterPro" id="IPR003778">
    <property type="entry name" value="CT_A_B"/>
</dbReference>
<organism evidence="12 13">
    <name type="scientific">Rhodotorula mucilaginosa</name>
    <name type="common">Yeast</name>
    <name type="synonym">Rhodotorula rubra</name>
    <dbReference type="NCBI Taxonomy" id="5537"/>
    <lineage>
        <taxon>Eukaryota</taxon>
        <taxon>Fungi</taxon>
        <taxon>Dikarya</taxon>
        <taxon>Basidiomycota</taxon>
        <taxon>Pucciniomycotina</taxon>
        <taxon>Microbotryomycetes</taxon>
        <taxon>Sporidiobolales</taxon>
        <taxon>Sporidiobolaceae</taxon>
        <taxon>Rhodotorula</taxon>
    </lineage>
</organism>
<sequence length="1794" mass="194056">MALVRPVSRAIVASSSSSSAAPTMPAAAAAASLRRCCCSCIPAQRQIQTQVGASLRGGGFKRRQRTARFASTTAPAQPTFHDHLVSTAEILLAHARMQHEEDLESEHGHDGDINTAPIREARDPVQAAKRESEMEKIRVALQEVDDAQELVTSLRDLADSEPDEDMRKLAESDLPPAEAALTSARHHLLQAVAPSPPVSALSALVELKSGVGGNEASLFAAELVRMYQRLAQRKGWKAQVVEAVSVEGVGAGSATGGVAGAYKEALVEVTGQGAFGYLRREAGVHRVQRVPATESQGRVHTSTVLPSESANDNSGQAIDDSDLFEAKDVKVETMRSRGAGGQHVNRTESAIRLTHVPTGITVSMQDSRSQHENRAKAYRVLRARLLDRKLQAEQDERRSVRRTQVRGTDRSEKIRTYNFPQGRLTDHRIPLTLSALEEAVQGGEVLDLINRELEEREDRERLDEVVDALMDDELRRAAASTVVASHVQERYKSRSIHPRAAAAAHLLVGSVDAPLGTRKDLARCPFGLLRTPTLAAHPDEPLPSSIITRQAQGFALLIANRGEIALRIIRSAVDLGVPTLSIYTDADSSAPHVFRATESVLVPSYIDQDHLIGMCKERNVTMVHPGYGFLSENEDFARKVQDAGIIWLGPTPEQIKSMGLKHEARARAVAADVPVLPGSELVSTVEAALEQADRVGYPVILKATGGGGGMGMSICWSEDELKKAFKSTVDLSQTLFSNGGVFVEKYIPKARHIEVQVFGDGKGTVIHCGERECSVQRRQQKVLEEAPSPFILRNPELGERMCAAAVRLCELIQYRSAGTVEFLVDDSTAEFYFLELNSRIQVEHAVTEMVRPGLDLVGLMINLGLSHGDDGTSPFELPDQDKVARPQGHAIEARIYAEIPHLEFKPAPGLLQEVKFPEADHIRLDTWVETGTTISAFYDPMIAKLITHGADRDEAQRRLNSALKESSLLGTHTNLAYLVDVVNCDEFVSGDVTTKFLDSYAYRPNCIEVVDGGISTSVQDGRPRLPSGGDGIPRSGPADELAAKVANLLVGNPVETELLEATVSGPSLKFWSSAVVAVTGATADIYLDDAKKPMWTHFVVPAGSTLEIGACESGGNRTYISVRGGFPEIPFFAGSKSTFSAAKFGGIQASPSRLFFQGREILAGDIIALDKTAAPTDADAADFTLASECLPSYPREWTLAALPGPQADADYLLPEDRDTLYSTTFTISPASNRLGLRFDGLKPLKYSREDGGAGGSHPSNCVEHGYSTGAVNMNGDTPVLLGVDGPDCGGLICVLAVVQADWWKMGQLAAGDTFRFIQPTDQAAAEQLNRQRQWLASVAAAVNSGSAAEPFPLDVESEPQAVTDGVIKVIPGDEALDAPSLTFKLSGDGAILIEIGEQNLFFRTRLIAELWERRLRSLAKDGIYAYIPGVASLLIKYHPDAISQADVLDLLVSTSDGLARESLDQIVPSRRIHLPVIFNDSGSQAVIDRYMQSTGRKKAAYLPSNIEYMAKANGFASVSEIETTFCSADWYVASRSFFAGLPMIAPFDMRCVFKSQKYNPTRTYTPAGTLGYAGVMSAIYPVDSPGGYQILGKTLTPWSPWGRYDGEGHERLFLLRNFDVVHWLPMSEEEFLKIEKDFTAGSYKPLVEEYKISAKEMIEFERSTRKEADANAAARKAGFDELSRQEAVYVAEYQEELRKAKEAEAAATASGGGGKSGKMSGTPLKSPVQATVRAIGVSVGDVLSNDGEPAIVVEAMKTSISLKLSRALLGKTVTGIAVEVGDVVKPGQALLFAE</sequence>
<evidence type="ECO:0000256" key="3">
    <source>
        <dbReference type="ARBA" id="ARBA00022741"/>
    </source>
</evidence>
<evidence type="ECO:0000256" key="8">
    <source>
        <dbReference type="PROSITE-ProRule" id="PRU00409"/>
    </source>
</evidence>
<dbReference type="GO" id="GO:0005739">
    <property type="term" value="C:mitochondrion"/>
    <property type="evidence" value="ECO:0007669"/>
    <property type="project" value="GOC"/>
</dbReference>
<keyword evidence="7" id="KW-0092">Biotin</keyword>
<dbReference type="SUPFAM" id="SSF50891">
    <property type="entry name" value="Cyclophilin-like"/>
    <property type="match status" value="2"/>
</dbReference>
<feature type="domain" description="ATP-grasp" evidence="10">
    <location>
        <begin position="665"/>
        <end position="865"/>
    </location>
</feature>
<dbReference type="PANTHER" id="PTHR18866">
    <property type="entry name" value="CARBOXYLASE:PYRUVATE/ACETYL-COA/PROPIONYL-COA CARBOXYLASE"/>
    <property type="match status" value="1"/>
</dbReference>
<feature type="compositionally biased region" description="Polar residues" evidence="9">
    <location>
        <begin position="293"/>
        <end position="316"/>
    </location>
</feature>
<dbReference type="GO" id="GO:0005524">
    <property type="term" value="F:ATP binding"/>
    <property type="evidence" value="ECO:0007669"/>
    <property type="project" value="UniProtKB-UniRule"/>
</dbReference>
<dbReference type="InterPro" id="IPR029000">
    <property type="entry name" value="Cyclophilin-like_dom_sf"/>
</dbReference>
<dbReference type="SUPFAM" id="SSF51246">
    <property type="entry name" value="Rudiment single hybrid motif"/>
    <property type="match status" value="1"/>
</dbReference>
<dbReference type="InterPro" id="IPR000352">
    <property type="entry name" value="Pep_chain_release_fac_I"/>
</dbReference>
<dbReference type="InterPro" id="IPR016185">
    <property type="entry name" value="PreATP-grasp_dom_sf"/>
</dbReference>
<evidence type="ECO:0000313" key="12">
    <source>
        <dbReference type="EMBL" id="KAG0660415.1"/>
    </source>
</evidence>
<evidence type="ECO:0000256" key="7">
    <source>
        <dbReference type="ARBA" id="ARBA00023267"/>
    </source>
</evidence>
<evidence type="ECO:0000259" key="11">
    <source>
        <dbReference type="PROSITE" id="PS50979"/>
    </source>
</evidence>
<dbReference type="PANTHER" id="PTHR18866:SF128">
    <property type="entry name" value="UREA AMIDOLYASE"/>
    <property type="match status" value="1"/>
</dbReference>
<comment type="caution">
    <text evidence="12">The sequence shown here is derived from an EMBL/GenBank/DDBJ whole genome shotgun (WGS) entry which is preliminary data.</text>
</comment>
<reference evidence="12 13" key="1">
    <citation type="submission" date="2020-11" db="EMBL/GenBank/DDBJ databases">
        <title>Kefir isolates.</title>
        <authorList>
            <person name="Marcisauskas S."/>
            <person name="Kim Y."/>
            <person name="Blasche S."/>
        </authorList>
    </citation>
    <scope>NUCLEOTIDE SEQUENCE [LARGE SCALE GENOMIC DNA]</scope>
    <source>
        <strain evidence="12 13">KR</strain>
    </source>
</reference>
<keyword evidence="4" id="KW-0378">Hydrolase</keyword>
<feature type="region of interest" description="Disordered" evidence="9">
    <location>
        <begin position="1704"/>
        <end position="1724"/>
    </location>
</feature>
<dbReference type="Pfam" id="PF02682">
    <property type="entry name" value="CT_C_D"/>
    <property type="match status" value="1"/>
</dbReference>
<dbReference type="Gene3D" id="3.30.70.1660">
    <property type="match status" value="1"/>
</dbReference>
<protein>
    <recommendedName>
        <fullName evidence="14">Urea carboxylase</fullName>
    </recommendedName>
</protein>
<dbReference type="Pfam" id="PF03462">
    <property type="entry name" value="PCRF"/>
    <property type="match status" value="1"/>
</dbReference>
<dbReference type="InterPro" id="IPR011053">
    <property type="entry name" value="Single_hybrid_motif"/>
</dbReference>
<comment type="similarity">
    <text evidence="1">Belongs to the prokaryotic/mitochondrial release factor family.</text>
</comment>
<dbReference type="Gene3D" id="3.30.1360.40">
    <property type="match status" value="1"/>
</dbReference>
<dbReference type="CDD" id="cd06850">
    <property type="entry name" value="biotinyl_domain"/>
    <property type="match status" value="1"/>
</dbReference>
<dbReference type="SMART" id="SM00937">
    <property type="entry name" value="PCRF"/>
    <property type="match status" value="1"/>
</dbReference>
<dbReference type="EMBL" id="PUHQ01000044">
    <property type="protein sequence ID" value="KAG0660415.1"/>
    <property type="molecule type" value="Genomic_DNA"/>
</dbReference>
<dbReference type="InterPro" id="IPR005139">
    <property type="entry name" value="PCRF"/>
</dbReference>
<dbReference type="InterPro" id="IPR003833">
    <property type="entry name" value="CT_C_D"/>
</dbReference>
<dbReference type="FunFam" id="3.30.160.20:FF:000004">
    <property type="entry name" value="Peptide chain release factor 1"/>
    <property type="match status" value="1"/>
</dbReference>
<evidence type="ECO:0000313" key="13">
    <source>
        <dbReference type="Proteomes" id="UP000777482"/>
    </source>
</evidence>
<evidence type="ECO:0000256" key="9">
    <source>
        <dbReference type="SAM" id="MobiDB-lite"/>
    </source>
</evidence>
<dbReference type="OrthoDB" id="196847at2759"/>
<dbReference type="Pfam" id="PF02626">
    <property type="entry name" value="CT_A_B"/>
    <property type="match status" value="1"/>
</dbReference>
<feature type="domain" description="Biotin carboxylation" evidence="11">
    <location>
        <begin position="552"/>
        <end position="1002"/>
    </location>
</feature>
<dbReference type="InterPro" id="IPR011761">
    <property type="entry name" value="ATP-grasp"/>
</dbReference>
<dbReference type="InterPro" id="IPR045853">
    <property type="entry name" value="Pep_chain_release_fac_I_sf"/>
</dbReference>
<dbReference type="Pfam" id="PF02785">
    <property type="entry name" value="Biotin_carb_C"/>
    <property type="match status" value="1"/>
</dbReference>
<accession>A0A9P6W284</accession>
<dbReference type="Gene3D" id="3.30.160.20">
    <property type="match status" value="1"/>
</dbReference>
<feature type="region of interest" description="Disordered" evidence="9">
    <location>
        <begin position="292"/>
        <end position="318"/>
    </location>
</feature>
<evidence type="ECO:0000256" key="1">
    <source>
        <dbReference type="ARBA" id="ARBA00010835"/>
    </source>
</evidence>
<dbReference type="PROSITE" id="PS00745">
    <property type="entry name" value="RF_PROK_I"/>
    <property type="match status" value="1"/>
</dbReference>
<dbReference type="SMART" id="SM00796">
    <property type="entry name" value="AHS1"/>
    <property type="match status" value="1"/>
</dbReference>
<dbReference type="GO" id="GO:0032543">
    <property type="term" value="P:mitochondrial translation"/>
    <property type="evidence" value="ECO:0007669"/>
    <property type="project" value="UniProtKB-ARBA"/>
</dbReference>
<dbReference type="InterPro" id="IPR005479">
    <property type="entry name" value="CPAse_ATP-bd"/>
</dbReference>
<dbReference type="SUPFAM" id="SSF51230">
    <property type="entry name" value="Single hybrid motif"/>
    <property type="match status" value="1"/>
</dbReference>
<dbReference type="InterPro" id="IPR011764">
    <property type="entry name" value="Biotin_carboxylation_dom"/>
</dbReference>
<dbReference type="Pfam" id="PF00472">
    <property type="entry name" value="RF-1"/>
    <property type="match status" value="1"/>
</dbReference>
<evidence type="ECO:0000256" key="6">
    <source>
        <dbReference type="ARBA" id="ARBA00022917"/>
    </source>
</evidence>
<name>A0A9P6W284_RHOMI</name>
<dbReference type="SUPFAM" id="SSF160467">
    <property type="entry name" value="PH0987 N-terminal domain-like"/>
    <property type="match status" value="1"/>
</dbReference>
<dbReference type="SUPFAM" id="SSF56059">
    <property type="entry name" value="Glutathione synthetase ATP-binding domain-like"/>
    <property type="match status" value="1"/>
</dbReference>
<gene>
    <name evidence="12" type="ORF">C6P46_004595</name>
</gene>
<dbReference type="SMART" id="SM00878">
    <property type="entry name" value="Biotin_carb_C"/>
    <property type="match status" value="1"/>
</dbReference>
<dbReference type="SMART" id="SM00797">
    <property type="entry name" value="AHS2"/>
    <property type="match status" value="1"/>
</dbReference>
<dbReference type="InterPro" id="IPR011054">
    <property type="entry name" value="Rudment_hybrid_motif"/>
</dbReference>
<dbReference type="Gene3D" id="3.30.470.20">
    <property type="entry name" value="ATP-grasp fold, B domain"/>
    <property type="match status" value="1"/>
</dbReference>
<dbReference type="GO" id="GO:0003747">
    <property type="term" value="F:translation release factor activity"/>
    <property type="evidence" value="ECO:0007669"/>
    <property type="project" value="InterPro"/>
</dbReference>
<dbReference type="InterPro" id="IPR050856">
    <property type="entry name" value="Biotin_carboxylase_complex"/>
</dbReference>
<dbReference type="Gene3D" id="2.40.50.100">
    <property type="match status" value="1"/>
</dbReference>
<dbReference type="Gene3D" id="2.40.100.10">
    <property type="entry name" value="Cyclophilin-like"/>
    <property type="match status" value="2"/>
</dbReference>
<dbReference type="PROSITE" id="PS50979">
    <property type="entry name" value="BC"/>
    <property type="match status" value="1"/>
</dbReference>
<evidence type="ECO:0000256" key="2">
    <source>
        <dbReference type="ARBA" id="ARBA00022598"/>
    </source>
</evidence>
<keyword evidence="5 8" id="KW-0067">ATP-binding</keyword>
<dbReference type="GO" id="GO:0016787">
    <property type="term" value="F:hydrolase activity"/>
    <property type="evidence" value="ECO:0007669"/>
    <property type="project" value="UniProtKB-KW"/>
</dbReference>
<keyword evidence="6" id="KW-0648">Protein biosynthesis</keyword>
<dbReference type="GO" id="GO:0016874">
    <property type="term" value="F:ligase activity"/>
    <property type="evidence" value="ECO:0007669"/>
    <property type="project" value="UniProtKB-KW"/>
</dbReference>
<dbReference type="Pfam" id="PF02786">
    <property type="entry name" value="CPSase_L_D2"/>
    <property type="match status" value="1"/>
</dbReference>
<dbReference type="SUPFAM" id="SSF52440">
    <property type="entry name" value="PreATP-grasp domain"/>
    <property type="match status" value="1"/>
</dbReference>
<dbReference type="PROSITE" id="PS50975">
    <property type="entry name" value="ATP_GRASP"/>
    <property type="match status" value="1"/>
</dbReference>
<dbReference type="PROSITE" id="PS00866">
    <property type="entry name" value="CPSASE_1"/>
    <property type="match status" value="1"/>
</dbReference>